<dbReference type="InterPro" id="IPR035919">
    <property type="entry name" value="EAL_sf"/>
</dbReference>
<dbReference type="PROSITE" id="PS50883">
    <property type="entry name" value="EAL"/>
    <property type="match status" value="1"/>
</dbReference>
<keyword evidence="5 8" id="KW-0812">Transmembrane</keyword>
<protein>
    <submittedName>
        <fullName evidence="11">PTS lactose transporter subunit IIC</fullName>
    </submittedName>
</protein>
<keyword evidence="4" id="KW-0762">Sugar transport</keyword>
<keyword evidence="7 8" id="KW-0472">Membrane</keyword>
<keyword evidence="12" id="KW-1185">Reference proteome</keyword>
<dbReference type="SUPFAM" id="SSF141868">
    <property type="entry name" value="EAL domain-like"/>
    <property type="match status" value="1"/>
</dbReference>
<evidence type="ECO:0000313" key="11">
    <source>
        <dbReference type="EMBL" id="GLT22001.1"/>
    </source>
</evidence>
<dbReference type="InterPro" id="IPR001633">
    <property type="entry name" value="EAL_dom"/>
</dbReference>
<evidence type="ECO:0000256" key="5">
    <source>
        <dbReference type="ARBA" id="ARBA00022692"/>
    </source>
</evidence>
<dbReference type="SMART" id="SM00052">
    <property type="entry name" value="EAL"/>
    <property type="match status" value="1"/>
</dbReference>
<dbReference type="InterPro" id="IPR003352">
    <property type="entry name" value="PTS_EIIC"/>
</dbReference>
<keyword evidence="6 8" id="KW-1133">Transmembrane helix</keyword>
<sequence length="710" mass="76356">MTDVERSGAGDHPWALAVRRGFLLTLPLVLSGAVALLVLNLPIPGYQAAMDGWWGPDWRAAVQSAWQASLGLLSIAVVFATSHALAALVAARQRTDTSPVAVALIALCCYFILVLPGKGLLSSELAVPRGVFLSVLVGIAATELFLRLRRVRGLDLSMLAEADSELPAVLKSVLPGMLTIGLFFVIQHALIAPYAQSADAIGDRALGWLFGLSDSALLRTVLFTVLAHLLWFVGVHGNNALELFYRDHLFPASEANIHALQAGQAPPEIITNAFVDAFVLLGGSGATIGLLIPLLAVTRGSRRRLSWLAAPTALFNINEILIFGLPIVFNPTLLLPFLLAPLASLLVAWGAVAAGLVPPNAGHVPWATPLLLNAWLTADSWRGVALQLVNIGLSVAIYLPFVRRNDRLQRARTRATFARLISSMQGILVQPGQQLLGRTDEIGSLARSLAARLDQDLRSGRIHLAYQPKLDQAGRVTGVEALLRWDHPLLGGVPAHVAVAIIEDAGKINEVGDRVLEMACRQLQQWRETGLSGIEMAVNVSPLQLEDPAFAARVERCLARHRLAPGALEIEITEGHLVSSTETSAHNLSALGALGVKLAMDDFGMGYSSLLYMRRFRIDAIKLDGSLTREVLNNASCREIIASVGQLCRSQDVRLVAEYVETQAQRDLLASLGCDGFQGWLYSPAVSPEACRTYIEAQQAGARQDSPAIV</sequence>
<evidence type="ECO:0000259" key="10">
    <source>
        <dbReference type="PROSITE" id="PS51105"/>
    </source>
</evidence>
<evidence type="ECO:0000256" key="2">
    <source>
        <dbReference type="ARBA" id="ARBA00022448"/>
    </source>
</evidence>
<evidence type="ECO:0000256" key="3">
    <source>
        <dbReference type="ARBA" id="ARBA00022475"/>
    </source>
</evidence>
<feature type="transmembrane region" description="Helical" evidence="8">
    <location>
        <begin position="127"/>
        <end position="146"/>
    </location>
</feature>
<dbReference type="Pfam" id="PF02378">
    <property type="entry name" value="PTS_EIIC"/>
    <property type="match status" value="1"/>
</dbReference>
<dbReference type="InterPro" id="IPR004501">
    <property type="entry name" value="PTS_EIIC_3"/>
</dbReference>
<reference evidence="12" key="1">
    <citation type="journal article" date="2019" name="Int. J. Syst. Evol. Microbiol.">
        <title>The Global Catalogue of Microorganisms (GCM) 10K type strain sequencing project: providing services to taxonomists for standard genome sequencing and annotation.</title>
        <authorList>
            <consortium name="The Broad Institute Genomics Platform"/>
            <consortium name="The Broad Institute Genome Sequencing Center for Infectious Disease"/>
            <person name="Wu L."/>
            <person name="Ma J."/>
        </authorList>
    </citation>
    <scope>NUCLEOTIDE SEQUENCE [LARGE SCALE GENOMIC DNA]</scope>
    <source>
        <strain evidence="12">NBRC 102407</strain>
    </source>
</reference>
<feature type="domain" description="PTS EIIC type-3" evidence="10">
    <location>
        <begin position="1"/>
        <end position="401"/>
    </location>
</feature>
<organism evidence="11 12">
    <name type="scientific">Zoogloea oryzae</name>
    <dbReference type="NCBI Taxonomy" id="310767"/>
    <lineage>
        <taxon>Bacteria</taxon>
        <taxon>Pseudomonadati</taxon>
        <taxon>Pseudomonadota</taxon>
        <taxon>Betaproteobacteria</taxon>
        <taxon>Rhodocyclales</taxon>
        <taxon>Zoogloeaceae</taxon>
        <taxon>Zoogloea</taxon>
    </lineage>
</organism>
<dbReference type="RefSeq" id="WP_284187377.1">
    <property type="nucleotide sequence ID" value="NZ_BSPX01000017.1"/>
</dbReference>
<name>A0ABQ6FAR3_9RHOO</name>
<feature type="domain" description="EAL" evidence="9">
    <location>
        <begin position="446"/>
        <end position="699"/>
    </location>
</feature>
<feature type="transmembrane region" description="Helical" evidence="8">
    <location>
        <begin position="384"/>
        <end position="402"/>
    </location>
</feature>
<keyword evidence="3" id="KW-1003">Cell membrane</keyword>
<evidence type="ECO:0000256" key="7">
    <source>
        <dbReference type="ARBA" id="ARBA00023136"/>
    </source>
</evidence>
<dbReference type="PANTHER" id="PTHR33989">
    <property type="match status" value="1"/>
</dbReference>
<proteinExistence type="predicted"/>
<dbReference type="Proteomes" id="UP001157167">
    <property type="component" value="Unassembled WGS sequence"/>
</dbReference>
<feature type="transmembrane region" description="Helical" evidence="8">
    <location>
        <begin position="216"/>
        <end position="234"/>
    </location>
</feature>
<evidence type="ECO:0000259" key="9">
    <source>
        <dbReference type="PROSITE" id="PS50883"/>
    </source>
</evidence>
<keyword evidence="2" id="KW-0813">Transport</keyword>
<dbReference type="Gene3D" id="3.20.20.450">
    <property type="entry name" value="EAL domain"/>
    <property type="match status" value="1"/>
</dbReference>
<comment type="caution">
    <text evidence="11">The sequence shown here is derived from an EMBL/GenBank/DDBJ whole genome shotgun (WGS) entry which is preliminary data.</text>
</comment>
<evidence type="ECO:0000256" key="6">
    <source>
        <dbReference type="ARBA" id="ARBA00022989"/>
    </source>
</evidence>
<feature type="transmembrane region" description="Helical" evidence="8">
    <location>
        <begin position="65"/>
        <end position="88"/>
    </location>
</feature>
<evidence type="ECO:0000313" key="12">
    <source>
        <dbReference type="Proteomes" id="UP001157167"/>
    </source>
</evidence>
<dbReference type="InterPro" id="IPR051088">
    <property type="entry name" value="PTS_Sugar-EIIC/EIIB"/>
</dbReference>
<feature type="transmembrane region" description="Helical" evidence="8">
    <location>
        <begin position="333"/>
        <end position="354"/>
    </location>
</feature>
<dbReference type="PANTHER" id="PTHR33989:SF4">
    <property type="entry name" value="PTS SYSTEM N,N'-DIACETYLCHITOBIOSE-SPECIFIC EIIC COMPONENT"/>
    <property type="match status" value="1"/>
</dbReference>
<accession>A0ABQ6FAR3</accession>
<comment type="subcellular location">
    <subcellularLocation>
        <location evidence="1">Cell membrane</location>
        <topology evidence="1">Multi-pass membrane protein</topology>
    </subcellularLocation>
</comment>
<dbReference type="CDD" id="cd01948">
    <property type="entry name" value="EAL"/>
    <property type="match status" value="1"/>
</dbReference>
<evidence type="ECO:0000256" key="4">
    <source>
        <dbReference type="ARBA" id="ARBA00022597"/>
    </source>
</evidence>
<feature type="transmembrane region" description="Helical" evidence="8">
    <location>
        <begin position="100"/>
        <end position="121"/>
    </location>
</feature>
<evidence type="ECO:0000256" key="8">
    <source>
        <dbReference type="SAM" id="Phobius"/>
    </source>
</evidence>
<gene>
    <name evidence="11" type="ORF">GCM10007933_14570</name>
</gene>
<dbReference type="Pfam" id="PF00563">
    <property type="entry name" value="EAL"/>
    <property type="match status" value="1"/>
</dbReference>
<feature type="transmembrane region" description="Helical" evidence="8">
    <location>
        <begin position="305"/>
        <end position="327"/>
    </location>
</feature>
<feature type="transmembrane region" description="Helical" evidence="8">
    <location>
        <begin position="21"/>
        <end position="45"/>
    </location>
</feature>
<feature type="transmembrane region" description="Helical" evidence="8">
    <location>
        <begin position="277"/>
        <end position="298"/>
    </location>
</feature>
<dbReference type="PROSITE" id="PS51105">
    <property type="entry name" value="PTS_EIIC_TYPE_3"/>
    <property type="match status" value="1"/>
</dbReference>
<dbReference type="EMBL" id="BSPX01000017">
    <property type="protein sequence ID" value="GLT22001.1"/>
    <property type="molecule type" value="Genomic_DNA"/>
</dbReference>
<evidence type="ECO:0000256" key="1">
    <source>
        <dbReference type="ARBA" id="ARBA00004651"/>
    </source>
</evidence>